<keyword evidence="10 15" id="KW-0234">DNA repair</keyword>
<dbReference type="Gene3D" id="3.40.50.300">
    <property type="entry name" value="P-loop containing nucleotide triphosphate hydrolases"/>
    <property type="match status" value="2"/>
</dbReference>
<evidence type="ECO:0000256" key="6">
    <source>
        <dbReference type="ARBA" id="ARBA00022806"/>
    </source>
</evidence>
<evidence type="ECO:0000259" key="17">
    <source>
        <dbReference type="PROSITE" id="PS51194"/>
    </source>
</evidence>
<evidence type="ECO:0000313" key="19">
    <source>
        <dbReference type="Proteomes" id="UP000614811"/>
    </source>
</evidence>
<keyword evidence="19" id="KW-1185">Reference proteome</keyword>
<comment type="catalytic activity">
    <reaction evidence="12 15">
        <text>Couples ATP hydrolysis with the unwinding of duplex DNA by translocating in the 3'-5' direction.</text>
        <dbReference type="EC" id="5.6.2.4"/>
    </reaction>
</comment>
<dbReference type="Pfam" id="PF00271">
    <property type="entry name" value="Helicase_C"/>
    <property type="match status" value="1"/>
</dbReference>
<dbReference type="GO" id="GO:0003677">
    <property type="term" value="F:DNA binding"/>
    <property type="evidence" value="ECO:0007669"/>
    <property type="project" value="UniProtKB-KW"/>
</dbReference>
<dbReference type="GO" id="GO:0043138">
    <property type="term" value="F:3'-5' DNA helicase activity"/>
    <property type="evidence" value="ECO:0007669"/>
    <property type="project" value="UniProtKB-EC"/>
</dbReference>
<dbReference type="CDD" id="cd04488">
    <property type="entry name" value="RecG_wedge_OBF"/>
    <property type="match status" value="1"/>
</dbReference>
<dbReference type="PROSITE" id="PS51192">
    <property type="entry name" value="HELICASE_ATP_BIND_1"/>
    <property type="match status" value="1"/>
</dbReference>
<evidence type="ECO:0000256" key="2">
    <source>
        <dbReference type="ARBA" id="ARBA00017846"/>
    </source>
</evidence>
<evidence type="ECO:0000256" key="14">
    <source>
        <dbReference type="ARBA" id="ARBA00048988"/>
    </source>
</evidence>
<name>A0A918VKK4_9GAMM</name>
<evidence type="ECO:0000259" key="16">
    <source>
        <dbReference type="PROSITE" id="PS51192"/>
    </source>
</evidence>
<dbReference type="InterPro" id="IPR014001">
    <property type="entry name" value="Helicase_ATP-bd"/>
</dbReference>
<dbReference type="GO" id="GO:0005524">
    <property type="term" value="F:ATP binding"/>
    <property type="evidence" value="ECO:0007669"/>
    <property type="project" value="UniProtKB-KW"/>
</dbReference>
<evidence type="ECO:0000256" key="15">
    <source>
        <dbReference type="RuleBase" id="RU363016"/>
    </source>
</evidence>
<dbReference type="InterPro" id="IPR047112">
    <property type="entry name" value="RecG/Mfd"/>
</dbReference>
<dbReference type="InterPro" id="IPR012340">
    <property type="entry name" value="NA-bd_OB-fold"/>
</dbReference>
<keyword evidence="6 15" id="KW-0347">Helicase</keyword>
<dbReference type="FunFam" id="3.40.50.300:FF:000391">
    <property type="entry name" value="ATP-dependent DNA helicase RecG"/>
    <property type="match status" value="1"/>
</dbReference>
<dbReference type="RefSeq" id="WP_189399050.1">
    <property type="nucleotide sequence ID" value="NZ_BMXA01000002.1"/>
</dbReference>
<comment type="catalytic activity">
    <reaction evidence="14 15">
        <text>ATP + H2O = ADP + phosphate + H(+)</text>
        <dbReference type="Rhea" id="RHEA:13065"/>
        <dbReference type="ChEBI" id="CHEBI:15377"/>
        <dbReference type="ChEBI" id="CHEBI:15378"/>
        <dbReference type="ChEBI" id="CHEBI:30616"/>
        <dbReference type="ChEBI" id="CHEBI:43474"/>
        <dbReference type="ChEBI" id="CHEBI:456216"/>
        <dbReference type="EC" id="5.6.2.4"/>
    </reaction>
</comment>
<dbReference type="AlphaFoldDB" id="A0A918VKK4"/>
<dbReference type="InterPro" id="IPR033454">
    <property type="entry name" value="RecG_wedge"/>
</dbReference>
<dbReference type="Pfam" id="PF17191">
    <property type="entry name" value="RecG_wedge"/>
    <property type="match status" value="1"/>
</dbReference>
<gene>
    <name evidence="18" type="primary">recG</name>
    <name evidence="18" type="ORF">GCM10008090_11070</name>
</gene>
<evidence type="ECO:0000256" key="4">
    <source>
        <dbReference type="ARBA" id="ARBA00022763"/>
    </source>
</evidence>
<reference evidence="18" key="1">
    <citation type="journal article" date="2014" name="Int. J. Syst. Evol. Microbiol.">
        <title>Complete genome sequence of Corynebacterium casei LMG S-19264T (=DSM 44701T), isolated from a smear-ripened cheese.</title>
        <authorList>
            <consortium name="US DOE Joint Genome Institute (JGI-PGF)"/>
            <person name="Walter F."/>
            <person name="Albersmeier A."/>
            <person name="Kalinowski J."/>
            <person name="Ruckert C."/>
        </authorList>
    </citation>
    <scope>NUCLEOTIDE SEQUENCE</scope>
    <source>
        <strain evidence="18">KCTC 12711</strain>
    </source>
</reference>
<keyword evidence="9 15" id="KW-0233">DNA recombination</keyword>
<dbReference type="Gene3D" id="2.40.50.140">
    <property type="entry name" value="Nucleic acid-binding proteins"/>
    <property type="match status" value="1"/>
</dbReference>
<evidence type="ECO:0000256" key="7">
    <source>
        <dbReference type="ARBA" id="ARBA00022840"/>
    </source>
</evidence>
<dbReference type="InterPro" id="IPR004609">
    <property type="entry name" value="ATP-dep_DNA_helicase_RecG"/>
</dbReference>
<evidence type="ECO:0000256" key="11">
    <source>
        <dbReference type="ARBA" id="ARBA00023235"/>
    </source>
</evidence>
<dbReference type="CDD" id="cd17992">
    <property type="entry name" value="DEXHc_RecG"/>
    <property type="match status" value="1"/>
</dbReference>
<dbReference type="NCBIfam" id="NF008165">
    <property type="entry name" value="PRK10917.1-3"/>
    <property type="match status" value="1"/>
</dbReference>
<keyword evidence="8" id="KW-0238">DNA-binding</keyword>
<dbReference type="InterPro" id="IPR027417">
    <property type="entry name" value="P-loop_NTPase"/>
</dbReference>
<comment type="similarity">
    <text evidence="1 15">Belongs to the helicase family. RecG subfamily.</text>
</comment>
<feature type="domain" description="Helicase C-terminal" evidence="17">
    <location>
        <begin position="474"/>
        <end position="631"/>
    </location>
</feature>
<dbReference type="GO" id="GO:0006281">
    <property type="term" value="P:DNA repair"/>
    <property type="evidence" value="ECO:0007669"/>
    <property type="project" value="UniProtKB-UniRule"/>
</dbReference>
<keyword evidence="7 15" id="KW-0067">ATP-binding</keyword>
<sequence length="696" mass="76649">MTLALSDPVASLKGVGPQMAAKLARVHVRTVQDVLFHLPLRYEDRTQVTDLGALLPSLSTVVIGEIELAQVVFGRRRSLVVRISDGTGSLTVRLFYFNRAQEKSFRRGLWVKCFGEVRPGPKGYEMVHPEYRISAERPQGGFDSTLTPVYPTTEGVSQLLWRKITDQVLQQGLQQVAELIDARCLPQSLRSAYQASTLQDALSALHRPQKGVDLMAMQQATSAAHQRLIVEELLAHHFSLRRSRALRAHESAPVMLPDKTLEGRFLANLGFTLTSAQQRVSAEVSTDLASDTPAMRLIQGDVGSGKTVVAALAMLQAVSAGVQAVMMAPTELLAEQHYANLRAWFEPLGISVGWLASKTPAREKRAVMQQLVSGELLLAVGTHALIQEAVEYRNLGLVVIDEQHRFGVEQRLALRTKTPADRVPHHIAMTATPIPRTLAMTIYADLDVSSIDELPPGRKPVETVVMPAASKRNDVIERVRQVCGEGRQVYWVCPLIEESDALEAQAATDTAEELSERLDGLRVGLVHGRLKPKEKETVMAQFRDAEVDVLVATTVIEVGVDVPRASLMVIENAERMGLAQLHQLRGRVGRGSEKSYCILLYQQPLSQHAKARLQTLRETNDGFVIAEKDLEIRGAGELLGTRQTGSISFKVADLLRDQALLPQIEGIADQMVAQAPQNIEPLIDRWVGAKEDYVNA</sequence>
<dbReference type="Pfam" id="PF19833">
    <property type="entry name" value="RecG_dom3_C"/>
    <property type="match status" value="1"/>
</dbReference>
<dbReference type="PROSITE" id="PS51194">
    <property type="entry name" value="HELICASE_CTER"/>
    <property type="match status" value="1"/>
</dbReference>
<keyword evidence="11" id="KW-0413">Isomerase</keyword>
<accession>A0A918VKK4</accession>
<evidence type="ECO:0000256" key="9">
    <source>
        <dbReference type="ARBA" id="ARBA00023172"/>
    </source>
</evidence>
<dbReference type="EC" id="5.6.2.4" evidence="13 15"/>
<dbReference type="SMART" id="SM00490">
    <property type="entry name" value="HELICc"/>
    <property type="match status" value="1"/>
</dbReference>
<comment type="caution">
    <text evidence="18">The sequence shown here is derived from an EMBL/GenBank/DDBJ whole genome shotgun (WGS) entry which is preliminary data.</text>
</comment>
<protein>
    <recommendedName>
        <fullName evidence="2 15">ATP-dependent DNA helicase RecG</fullName>
        <ecNumber evidence="13 15">5.6.2.4</ecNumber>
    </recommendedName>
</protein>
<dbReference type="NCBIfam" id="NF008168">
    <property type="entry name" value="PRK10917.2-2"/>
    <property type="match status" value="1"/>
</dbReference>
<evidence type="ECO:0000256" key="1">
    <source>
        <dbReference type="ARBA" id="ARBA00007504"/>
    </source>
</evidence>
<keyword evidence="4 15" id="KW-0227">DNA damage</keyword>
<organism evidence="18 19">
    <name type="scientific">Arenicella chitinivorans</name>
    <dbReference type="NCBI Taxonomy" id="1329800"/>
    <lineage>
        <taxon>Bacteria</taxon>
        <taxon>Pseudomonadati</taxon>
        <taxon>Pseudomonadota</taxon>
        <taxon>Gammaproteobacteria</taxon>
        <taxon>Arenicellales</taxon>
        <taxon>Arenicellaceae</taxon>
        <taxon>Arenicella</taxon>
    </lineage>
</organism>
<dbReference type="InterPro" id="IPR045562">
    <property type="entry name" value="RecG_dom3_C"/>
</dbReference>
<feature type="domain" description="Helicase ATP-binding" evidence="16">
    <location>
        <begin position="287"/>
        <end position="451"/>
    </location>
</feature>
<evidence type="ECO:0000256" key="8">
    <source>
        <dbReference type="ARBA" id="ARBA00023125"/>
    </source>
</evidence>
<keyword evidence="5 15" id="KW-0378">Hydrolase</keyword>
<dbReference type="NCBIfam" id="TIGR00643">
    <property type="entry name" value="recG"/>
    <property type="match status" value="1"/>
</dbReference>
<reference evidence="18" key="2">
    <citation type="submission" date="2020-09" db="EMBL/GenBank/DDBJ databases">
        <authorList>
            <person name="Sun Q."/>
            <person name="Kim S."/>
        </authorList>
    </citation>
    <scope>NUCLEOTIDE SEQUENCE</scope>
    <source>
        <strain evidence="18">KCTC 12711</strain>
    </source>
</reference>
<dbReference type="Pfam" id="PF00270">
    <property type="entry name" value="DEAD"/>
    <property type="match status" value="1"/>
</dbReference>
<dbReference type="InterPro" id="IPR001650">
    <property type="entry name" value="Helicase_C-like"/>
</dbReference>
<evidence type="ECO:0000256" key="13">
    <source>
        <dbReference type="ARBA" id="ARBA00034808"/>
    </source>
</evidence>
<dbReference type="Proteomes" id="UP000614811">
    <property type="component" value="Unassembled WGS sequence"/>
</dbReference>
<evidence type="ECO:0000256" key="5">
    <source>
        <dbReference type="ARBA" id="ARBA00022801"/>
    </source>
</evidence>
<dbReference type="SUPFAM" id="SSF52540">
    <property type="entry name" value="P-loop containing nucleoside triphosphate hydrolases"/>
    <property type="match status" value="1"/>
</dbReference>
<dbReference type="PANTHER" id="PTHR47964:SF1">
    <property type="entry name" value="ATP-DEPENDENT DNA HELICASE HOMOLOG RECG, CHLOROPLASTIC"/>
    <property type="match status" value="1"/>
</dbReference>
<keyword evidence="3 15" id="KW-0547">Nucleotide-binding</keyword>
<evidence type="ECO:0000256" key="12">
    <source>
        <dbReference type="ARBA" id="ARBA00034617"/>
    </source>
</evidence>
<comment type="function">
    <text evidence="15">Plays a critical role in recombination and DNA repair. Helps process Holliday junction intermediates to mature products by catalyzing branch migration. Has replication fork regression activity, unwinds stalled or blocked replication forks to make a HJ that can be resolved. Has a DNA unwinding activity characteristic of a DNA helicase with 3'-5' polarity.</text>
</comment>
<evidence type="ECO:0000313" key="18">
    <source>
        <dbReference type="EMBL" id="GHA03692.1"/>
    </source>
</evidence>
<dbReference type="PANTHER" id="PTHR47964">
    <property type="entry name" value="ATP-DEPENDENT DNA HELICASE HOMOLOG RECG, CHLOROPLASTIC"/>
    <property type="match status" value="1"/>
</dbReference>
<dbReference type="GO" id="GO:0006310">
    <property type="term" value="P:DNA recombination"/>
    <property type="evidence" value="ECO:0007669"/>
    <property type="project" value="UniProtKB-UniRule"/>
</dbReference>
<dbReference type="EMBL" id="BMXA01000002">
    <property type="protein sequence ID" value="GHA03692.1"/>
    <property type="molecule type" value="Genomic_DNA"/>
</dbReference>
<dbReference type="NCBIfam" id="NF008163">
    <property type="entry name" value="PRK10917.1-1"/>
    <property type="match status" value="1"/>
</dbReference>
<evidence type="ECO:0000256" key="10">
    <source>
        <dbReference type="ARBA" id="ARBA00023204"/>
    </source>
</evidence>
<dbReference type="SUPFAM" id="SSF50249">
    <property type="entry name" value="Nucleic acid-binding proteins"/>
    <property type="match status" value="1"/>
</dbReference>
<evidence type="ECO:0000256" key="3">
    <source>
        <dbReference type="ARBA" id="ARBA00022741"/>
    </source>
</evidence>
<dbReference type="SMART" id="SM00487">
    <property type="entry name" value="DEXDc"/>
    <property type="match status" value="1"/>
</dbReference>
<dbReference type="GO" id="GO:0016787">
    <property type="term" value="F:hydrolase activity"/>
    <property type="evidence" value="ECO:0007669"/>
    <property type="project" value="UniProtKB-KW"/>
</dbReference>
<dbReference type="InterPro" id="IPR011545">
    <property type="entry name" value="DEAD/DEAH_box_helicase_dom"/>
</dbReference>
<proteinExistence type="inferred from homology"/>